<evidence type="ECO:0000256" key="1">
    <source>
        <dbReference type="ARBA" id="ARBA00022837"/>
    </source>
</evidence>
<dbReference type="InterPro" id="IPR018247">
    <property type="entry name" value="EF_Hand_1_Ca_BS"/>
</dbReference>
<feature type="domain" description="EF-hand" evidence="2">
    <location>
        <begin position="25"/>
        <end position="60"/>
    </location>
</feature>
<dbReference type="InterPro" id="IPR002048">
    <property type="entry name" value="EF_hand_dom"/>
</dbReference>
<sequence>MSDRVSTLAIRVEKLSNDENPSLDMWARKWAAFINHMDVNGDGKMDEYEFVNMTAARVRAITESAEKEEEIKVFLKETWNKWWNGFMNAENLKSFSADDVISTEAKTRAKMVDMQHLIMEVKWSHTFFELVDTDGNDCLNKTEHANFLKIFRVPFSSALFSEADTNSDGAISKSEMIIKELAWVIDNSGEGADFYGKIQ</sequence>
<dbReference type="AlphaFoldDB" id="A0A1S3IBL7"/>
<evidence type="ECO:0000313" key="4">
    <source>
        <dbReference type="RefSeq" id="XP_013394809.1"/>
    </source>
</evidence>
<dbReference type="PROSITE" id="PS00018">
    <property type="entry name" value="EF_HAND_1"/>
    <property type="match status" value="2"/>
</dbReference>
<accession>A0A1S3IBL7</accession>
<dbReference type="Gene3D" id="1.10.238.10">
    <property type="entry name" value="EF-hand"/>
    <property type="match status" value="1"/>
</dbReference>
<dbReference type="InParanoid" id="A0A1S3IBL7"/>
<dbReference type="GO" id="GO:0005509">
    <property type="term" value="F:calcium ion binding"/>
    <property type="evidence" value="ECO:0007669"/>
    <property type="project" value="InterPro"/>
</dbReference>
<reference evidence="4" key="1">
    <citation type="submission" date="2025-08" db="UniProtKB">
        <authorList>
            <consortium name="RefSeq"/>
        </authorList>
    </citation>
    <scope>IDENTIFICATION</scope>
    <source>
        <tissue evidence="4">Gonads</tissue>
    </source>
</reference>
<dbReference type="SUPFAM" id="SSF47473">
    <property type="entry name" value="EF-hand"/>
    <property type="match status" value="1"/>
</dbReference>
<proteinExistence type="predicted"/>
<keyword evidence="1" id="KW-0106">Calcium</keyword>
<gene>
    <name evidence="4" type="primary">LOC106162172</name>
</gene>
<organism evidence="3 4">
    <name type="scientific">Lingula anatina</name>
    <name type="common">Brachiopod</name>
    <name type="synonym">Lingula unguis</name>
    <dbReference type="NCBI Taxonomy" id="7574"/>
    <lineage>
        <taxon>Eukaryota</taxon>
        <taxon>Metazoa</taxon>
        <taxon>Spiralia</taxon>
        <taxon>Lophotrochozoa</taxon>
        <taxon>Brachiopoda</taxon>
        <taxon>Linguliformea</taxon>
        <taxon>Lingulata</taxon>
        <taxon>Lingulida</taxon>
        <taxon>Linguloidea</taxon>
        <taxon>Lingulidae</taxon>
        <taxon>Lingula</taxon>
    </lineage>
</organism>
<dbReference type="Pfam" id="PF13202">
    <property type="entry name" value="EF-hand_5"/>
    <property type="match status" value="1"/>
</dbReference>
<dbReference type="RefSeq" id="XP_013394809.1">
    <property type="nucleotide sequence ID" value="XM_013539355.1"/>
</dbReference>
<dbReference type="GeneID" id="106162172"/>
<evidence type="ECO:0000313" key="3">
    <source>
        <dbReference type="Proteomes" id="UP000085678"/>
    </source>
</evidence>
<protein>
    <submittedName>
        <fullName evidence="4">Uncharacterized protein LOC106162172</fullName>
    </submittedName>
</protein>
<name>A0A1S3IBL7_LINAN</name>
<dbReference type="InterPro" id="IPR011992">
    <property type="entry name" value="EF-hand-dom_pair"/>
</dbReference>
<evidence type="ECO:0000259" key="2">
    <source>
        <dbReference type="PROSITE" id="PS50222"/>
    </source>
</evidence>
<dbReference type="PROSITE" id="PS50222">
    <property type="entry name" value="EF_HAND_2"/>
    <property type="match status" value="1"/>
</dbReference>
<keyword evidence="3" id="KW-1185">Reference proteome</keyword>
<dbReference type="Proteomes" id="UP000085678">
    <property type="component" value="Unplaced"/>
</dbReference>
<dbReference type="KEGG" id="lak:106162172"/>